<organism evidence="1 2">
    <name type="scientific">Pistacia atlantica</name>
    <dbReference type="NCBI Taxonomy" id="434234"/>
    <lineage>
        <taxon>Eukaryota</taxon>
        <taxon>Viridiplantae</taxon>
        <taxon>Streptophyta</taxon>
        <taxon>Embryophyta</taxon>
        <taxon>Tracheophyta</taxon>
        <taxon>Spermatophyta</taxon>
        <taxon>Magnoliopsida</taxon>
        <taxon>eudicotyledons</taxon>
        <taxon>Gunneridae</taxon>
        <taxon>Pentapetalae</taxon>
        <taxon>rosids</taxon>
        <taxon>malvids</taxon>
        <taxon>Sapindales</taxon>
        <taxon>Anacardiaceae</taxon>
        <taxon>Pistacia</taxon>
    </lineage>
</organism>
<gene>
    <name evidence="1" type="ORF">Patl1_16971</name>
</gene>
<name>A0ACC1B813_9ROSI</name>
<proteinExistence type="predicted"/>
<dbReference type="EMBL" id="CM047902">
    <property type="protein sequence ID" value="KAJ0095042.1"/>
    <property type="molecule type" value="Genomic_DNA"/>
</dbReference>
<sequence length="379" mass="41024">MDPFQVNHLRKELASLNVNSPITIVTGSGTVLYFISSLAHEYPLLLVLPCAGGRKYGIIIVVVAVGYGYIWWKGWKLPDLRFASKRSLSDACGVVAKQLEDVYSSISASFSYTDFIFVAAMLCAYICLSAQKQLSSKVTRVDHDVNKVAEISQATQEEVSILRGRSKLIGEEFQSVRDVVQTLEIKLSEIEGKQDYTTQGVLKLCDYAQRQGSGGITEHIQARTGLSLHLYYIACQIQDGLSHSICQISFHCGGVALHYSSSKKALESPTITPSSRQTGSLPLPLELPSPSNSNGSQKGEWPLNNSVSASGLKDFSEVSEEGESSSFRVPNGNRASEDLSNRSSSNGVLGLARRFSGAVLTRQRSATNAVAALSSGQQC</sequence>
<keyword evidence="2" id="KW-1185">Reference proteome</keyword>
<accession>A0ACC1B813</accession>
<dbReference type="Proteomes" id="UP001164250">
    <property type="component" value="Chromosome 6"/>
</dbReference>
<reference evidence="2" key="1">
    <citation type="journal article" date="2023" name="G3 (Bethesda)">
        <title>Genome assembly and association tests identify interacting loci associated with vigor, precocity, and sex in interspecific pistachio rootstocks.</title>
        <authorList>
            <person name="Palmer W."/>
            <person name="Jacygrad E."/>
            <person name="Sagayaradj S."/>
            <person name="Cavanaugh K."/>
            <person name="Han R."/>
            <person name="Bertier L."/>
            <person name="Beede B."/>
            <person name="Kafkas S."/>
            <person name="Golino D."/>
            <person name="Preece J."/>
            <person name="Michelmore R."/>
        </authorList>
    </citation>
    <scope>NUCLEOTIDE SEQUENCE [LARGE SCALE GENOMIC DNA]</scope>
</reference>
<evidence type="ECO:0000313" key="2">
    <source>
        <dbReference type="Proteomes" id="UP001164250"/>
    </source>
</evidence>
<protein>
    <submittedName>
        <fullName evidence="1">Uncharacterized protein</fullName>
    </submittedName>
</protein>
<comment type="caution">
    <text evidence="1">The sequence shown here is derived from an EMBL/GenBank/DDBJ whole genome shotgun (WGS) entry which is preliminary data.</text>
</comment>
<evidence type="ECO:0000313" key="1">
    <source>
        <dbReference type="EMBL" id="KAJ0095042.1"/>
    </source>
</evidence>